<evidence type="ECO:0000313" key="2">
    <source>
        <dbReference type="Proteomes" id="UP000785679"/>
    </source>
</evidence>
<dbReference type="Gene3D" id="3.40.640.10">
    <property type="entry name" value="Type I PLP-dependent aspartate aminotransferase-like (Major domain)"/>
    <property type="match status" value="1"/>
</dbReference>
<dbReference type="InterPro" id="IPR015421">
    <property type="entry name" value="PyrdxlP-dep_Trfase_major"/>
</dbReference>
<dbReference type="EMBL" id="RRYP01006630">
    <property type="protein sequence ID" value="TNV81058.1"/>
    <property type="molecule type" value="Genomic_DNA"/>
</dbReference>
<name>A0A8J8NTY2_HALGN</name>
<sequence length="303" mass="34759">MAPQNWDDFKRLFGVRYDLSSVLPYFKEKGIDVLEDVAESFVGPQWNGTPGVTLTMFSFGAIKIQTCVYGGVGIIRDDEAYSLLRCTGRESCSSLLSSTSSTLRGETRFSTMPLSSLDRKGKNSTFPSQGFKPNEDFIGRFRFKPCAPMLYFIEYRMQKFDQHFFKDCMKKYFVAQEALTRAGIFCPGYKSTDRSFWLFPIVVPNKLLFVQYMLEAGINAYRGATQLAYVKPKPGHEDAQNSKWLMENVIYMPIHWGMLDSEIKQTVDRTIECYNKLTNYLKQQDVPKPKSERNLALVEGPRL</sequence>
<dbReference type="PANTHER" id="PTHR30244:SF34">
    <property type="entry name" value="DTDP-4-AMINO-4,6-DIDEOXYGALACTOSE TRANSAMINASE"/>
    <property type="match status" value="1"/>
</dbReference>
<evidence type="ECO:0000313" key="1">
    <source>
        <dbReference type="EMBL" id="TNV81058.1"/>
    </source>
</evidence>
<dbReference type="AlphaFoldDB" id="A0A8J8NTY2"/>
<dbReference type="InterPro" id="IPR015422">
    <property type="entry name" value="PyrdxlP-dep_Trfase_small"/>
</dbReference>
<protein>
    <submittedName>
        <fullName evidence="1">Uncharacterized protein</fullName>
    </submittedName>
</protein>
<dbReference type="GO" id="GO:0008483">
    <property type="term" value="F:transaminase activity"/>
    <property type="evidence" value="ECO:0007669"/>
    <property type="project" value="TreeGrafter"/>
</dbReference>
<dbReference type="PANTHER" id="PTHR30244">
    <property type="entry name" value="TRANSAMINASE"/>
    <property type="match status" value="1"/>
</dbReference>
<reference evidence="1" key="1">
    <citation type="submission" date="2019-06" db="EMBL/GenBank/DDBJ databases">
        <authorList>
            <person name="Zheng W."/>
        </authorList>
    </citation>
    <scope>NUCLEOTIDE SEQUENCE</scope>
    <source>
        <strain evidence="1">QDHG01</strain>
    </source>
</reference>
<dbReference type="Proteomes" id="UP000785679">
    <property type="component" value="Unassembled WGS sequence"/>
</dbReference>
<gene>
    <name evidence="1" type="ORF">FGO68_gene9807</name>
</gene>
<accession>A0A8J8NTY2</accession>
<dbReference type="SUPFAM" id="SSF53383">
    <property type="entry name" value="PLP-dependent transferases"/>
    <property type="match status" value="1"/>
</dbReference>
<dbReference type="InterPro" id="IPR015424">
    <property type="entry name" value="PyrdxlP-dep_Trfase"/>
</dbReference>
<keyword evidence="2" id="KW-1185">Reference proteome</keyword>
<dbReference type="GO" id="GO:0000271">
    <property type="term" value="P:polysaccharide biosynthetic process"/>
    <property type="evidence" value="ECO:0007669"/>
    <property type="project" value="TreeGrafter"/>
</dbReference>
<dbReference type="Gene3D" id="3.90.1150.10">
    <property type="entry name" value="Aspartate Aminotransferase, domain 1"/>
    <property type="match status" value="1"/>
</dbReference>
<proteinExistence type="predicted"/>
<comment type="caution">
    <text evidence="1">The sequence shown here is derived from an EMBL/GenBank/DDBJ whole genome shotgun (WGS) entry which is preliminary data.</text>
</comment>
<organism evidence="1 2">
    <name type="scientific">Halteria grandinella</name>
    <dbReference type="NCBI Taxonomy" id="5974"/>
    <lineage>
        <taxon>Eukaryota</taxon>
        <taxon>Sar</taxon>
        <taxon>Alveolata</taxon>
        <taxon>Ciliophora</taxon>
        <taxon>Intramacronucleata</taxon>
        <taxon>Spirotrichea</taxon>
        <taxon>Stichotrichia</taxon>
        <taxon>Sporadotrichida</taxon>
        <taxon>Halteriidae</taxon>
        <taxon>Halteria</taxon>
    </lineage>
</organism>
<dbReference type="OrthoDB" id="283814at2759"/>
<dbReference type="Pfam" id="PF01041">
    <property type="entry name" value="DegT_DnrJ_EryC1"/>
    <property type="match status" value="1"/>
</dbReference>
<dbReference type="GO" id="GO:0030170">
    <property type="term" value="F:pyridoxal phosphate binding"/>
    <property type="evidence" value="ECO:0007669"/>
    <property type="project" value="TreeGrafter"/>
</dbReference>
<dbReference type="InterPro" id="IPR000653">
    <property type="entry name" value="DegT/StrS_aminotransferase"/>
</dbReference>